<accession>A0ACB9MY76</accession>
<evidence type="ECO:0000313" key="1">
    <source>
        <dbReference type="EMBL" id="KAI4327500.1"/>
    </source>
</evidence>
<gene>
    <name evidence="1" type="ORF">L6164_019951</name>
</gene>
<protein>
    <submittedName>
        <fullName evidence="1">Uncharacterized protein</fullName>
    </submittedName>
</protein>
<reference evidence="1 2" key="1">
    <citation type="journal article" date="2022" name="DNA Res.">
        <title>Chromosomal-level genome assembly of the orchid tree Bauhinia variegata (Leguminosae; Cercidoideae) supports the allotetraploid origin hypothesis of Bauhinia.</title>
        <authorList>
            <person name="Zhong Y."/>
            <person name="Chen Y."/>
            <person name="Zheng D."/>
            <person name="Pang J."/>
            <person name="Liu Y."/>
            <person name="Luo S."/>
            <person name="Meng S."/>
            <person name="Qian L."/>
            <person name="Wei D."/>
            <person name="Dai S."/>
            <person name="Zhou R."/>
        </authorList>
    </citation>
    <scope>NUCLEOTIDE SEQUENCE [LARGE SCALE GENOMIC DNA]</scope>
    <source>
        <strain evidence="1">BV-YZ2020</strain>
    </source>
</reference>
<evidence type="ECO:0000313" key="2">
    <source>
        <dbReference type="Proteomes" id="UP000828941"/>
    </source>
</evidence>
<sequence length="268" mass="30084">MDHKHEMERKHYVLVHGACHGAWSWYKLKPLLESAGDQVTVLDQAASGINPKKIDDVNKFSDYSEPLLDFLASLPPNGKVILVGHSLGGLNIALAMDKFPEKVAVGVFLAAFMPDTQNKPSYVIDQYIGRTPAAEWLDTQLSSNGSKTSMLFGPRFLSDKLYQLSPTEDIELARTLIRPSSLFVEDLSKENNFTKEDYGSVPRSYVICEEDLAIPLEYQRWMIQNAGIDHVEVLKGADHMAMLCKPRELHHVLSQIADKYASEHFTHA</sequence>
<comment type="caution">
    <text evidence="1">The sequence shown here is derived from an EMBL/GenBank/DDBJ whole genome shotgun (WGS) entry which is preliminary data.</text>
</comment>
<dbReference type="Proteomes" id="UP000828941">
    <property type="component" value="Chromosome 8"/>
</dbReference>
<proteinExistence type="predicted"/>
<name>A0ACB9MY76_BAUVA</name>
<dbReference type="EMBL" id="CM039433">
    <property type="protein sequence ID" value="KAI4327500.1"/>
    <property type="molecule type" value="Genomic_DNA"/>
</dbReference>
<keyword evidence="2" id="KW-1185">Reference proteome</keyword>
<organism evidence="1 2">
    <name type="scientific">Bauhinia variegata</name>
    <name type="common">Purple orchid tree</name>
    <name type="synonym">Phanera variegata</name>
    <dbReference type="NCBI Taxonomy" id="167791"/>
    <lineage>
        <taxon>Eukaryota</taxon>
        <taxon>Viridiplantae</taxon>
        <taxon>Streptophyta</taxon>
        <taxon>Embryophyta</taxon>
        <taxon>Tracheophyta</taxon>
        <taxon>Spermatophyta</taxon>
        <taxon>Magnoliopsida</taxon>
        <taxon>eudicotyledons</taxon>
        <taxon>Gunneridae</taxon>
        <taxon>Pentapetalae</taxon>
        <taxon>rosids</taxon>
        <taxon>fabids</taxon>
        <taxon>Fabales</taxon>
        <taxon>Fabaceae</taxon>
        <taxon>Cercidoideae</taxon>
        <taxon>Cercideae</taxon>
        <taxon>Bauhiniinae</taxon>
        <taxon>Bauhinia</taxon>
    </lineage>
</organism>